<protein>
    <submittedName>
        <fullName evidence="2">Uncharacterized protein</fullName>
    </submittedName>
</protein>
<name>A0A915DSM4_9BILA</name>
<accession>A0A915DSM4</accession>
<dbReference type="Proteomes" id="UP000887574">
    <property type="component" value="Unplaced"/>
</dbReference>
<proteinExistence type="predicted"/>
<reference evidence="2" key="1">
    <citation type="submission" date="2022-11" db="UniProtKB">
        <authorList>
            <consortium name="WormBaseParasite"/>
        </authorList>
    </citation>
    <scope>IDENTIFICATION</scope>
</reference>
<organism evidence="1 2">
    <name type="scientific">Ditylenchus dipsaci</name>
    <dbReference type="NCBI Taxonomy" id="166011"/>
    <lineage>
        <taxon>Eukaryota</taxon>
        <taxon>Metazoa</taxon>
        <taxon>Ecdysozoa</taxon>
        <taxon>Nematoda</taxon>
        <taxon>Chromadorea</taxon>
        <taxon>Rhabditida</taxon>
        <taxon>Tylenchina</taxon>
        <taxon>Tylenchomorpha</taxon>
        <taxon>Sphaerularioidea</taxon>
        <taxon>Anguinidae</taxon>
        <taxon>Anguininae</taxon>
        <taxon>Ditylenchus</taxon>
    </lineage>
</organism>
<sequence length="102" mass="11422">MSQIHSNAKPWASKSEVSSCRPFAVQESVGRNGEHRAIEESSAAERLVKVCDPRERRTISVGSDARFKDRLARNNLKFNSDVISWLQEECENRAEISATDSG</sequence>
<keyword evidence="1" id="KW-1185">Reference proteome</keyword>
<evidence type="ECO:0000313" key="2">
    <source>
        <dbReference type="WBParaSite" id="jg22445"/>
    </source>
</evidence>
<evidence type="ECO:0000313" key="1">
    <source>
        <dbReference type="Proteomes" id="UP000887574"/>
    </source>
</evidence>
<dbReference type="AlphaFoldDB" id="A0A915DSM4"/>
<dbReference type="WBParaSite" id="jg22445">
    <property type="protein sequence ID" value="jg22445"/>
    <property type="gene ID" value="jg22445"/>
</dbReference>